<organism evidence="1 2">
    <name type="scientific">Azospirillum oleiclasticum</name>
    <dbReference type="NCBI Taxonomy" id="2735135"/>
    <lineage>
        <taxon>Bacteria</taxon>
        <taxon>Pseudomonadati</taxon>
        <taxon>Pseudomonadota</taxon>
        <taxon>Alphaproteobacteria</taxon>
        <taxon>Rhodospirillales</taxon>
        <taxon>Azospirillaceae</taxon>
        <taxon>Azospirillum</taxon>
    </lineage>
</organism>
<evidence type="ECO:0000313" key="1">
    <source>
        <dbReference type="EMBL" id="NYZ21689.1"/>
    </source>
</evidence>
<dbReference type="Pfam" id="PF01724">
    <property type="entry name" value="DUF29"/>
    <property type="match status" value="1"/>
</dbReference>
<dbReference type="RefSeq" id="WP_180283467.1">
    <property type="nucleotide sequence ID" value="NZ_JABFDB010000013.1"/>
</dbReference>
<proteinExistence type="predicted"/>
<dbReference type="Gene3D" id="1.20.1220.20">
    <property type="entry name" value="Uncharcterised protein PF01724"/>
    <property type="match status" value="1"/>
</dbReference>
<comment type="caution">
    <text evidence="1">The sequence shown here is derived from an EMBL/GenBank/DDBJ whole genome shotgun (WGS) entry which is preliminary data.</text>
</comment>
<dbReference type="Proteomes" id="UP000584642">
    <property type="component" value="Unassembled WGS sequence"/>
</dbReference>
<sequence>MDRHPAYDDDFYAWTQDQARRLRDAAAERVNAPIDWENLAEEVESMERSEVRALGSALMWVIEHLLKLEHAPAADRRPGWEESVLTHRVAAWEEMEASPSLCGRIDLERRYQDARRFAARGMARDGLPESVLPDACPYTLEQVLDHDWWPVNRHGLED</sequence>
<dbReference type="EMBL" id="JABFDB010000013">
    <property type="protein sequence ID" value="NYZ21689.1"/>
    <property type="molecule type" value="Genomic_DNA"/>
</dbReference>
<name>A0ABX2TBI3_9PROT</name>
<accession>A0ABX2TBI3</accession>
<evidence type="ECO:0000313" key="2">
    <source>
        <dbReference type="Proteomes" id="UP000584642"/>
    </source>
</evidence>
<dbReference type="InterPro" id="IPR002636">
    <property type="entry name" value="DUF29"/>
</dbReference>
<protein>
    <submittedName>
        <fullName evidence="1">DUF29 domain-containing protein</fullName>
    </submittedName>
</protein>
<reference evidence="1 2" key="1">
    <citation type="submission" date="2020-05" db="EMBL/GenBank/DDBJ databases">
        <title>Azospirillum oleiclasticum sp. nov, a nitrogen-fixing and heavy crude oil-emulsifying bacterium isolated from the crude oil of Yumen Oilfield.</title>
        <authorList>
            <person name="Wu D."/>
            <person name="Cai M."/>
            <person name="Zhang X."/>
        </authorList>
    </citation>
    <scope>NUCLEOTIDE SEQUENCE [LARGE SCALE GENOMIC DNA]</scope>
    <source>
        <strain evidence="1 2">ROY-1-1-2</strain>
    </source>
</reference>
<gene>
    <name evidence="1" type="ORF">HND93_18400</name>
</gene>
<keyword evidence="2" id="KW-1185">Reference proteome</keyword>
<dbReference type="PANTHER" id="PTHR34235">
    <property type="entry name" value="SLR1203 PROTEIN-RELATED"/>
    <property type="match status" value="1"/>
</dbReference>